<evidence type="ECO:0000256" key="8">
    <source>
        <dbReference type="SAM" id="Phobius"/>
    </source>
</evidence>
<evidence type="ECO:0000256" key="1">
    <source>
        <dbReference type="ARBA" id="ARBA00004508"/>
    </source>
</evidence>
<keyword evidence="10" id="KW-1185">Reference proteome</keyword>
<evidence type="ECO:0000256" key="2">
    <source>
        <dbReference type="ARBA" id="ARBA00005985"/>
    </source>
</evidence>
<protein>
    <submittedName>
        <fullName evidence="9">Homogentisate phytyltransferase 1 protein</fullName>
    </submittedName>
</protein>
<dbReference type="GO" id="GO:0016765">
    <property type="term" value="F:transferase activity, transferring alkyl or aryl (other than methyl) groups"/>
    <property type="evidence" value="ECO:0007669"/>
    <property type="project" value="InterPro"/>
</dbReference>
<keyword evidence="6 8" id="KW-0472">Membrane</keyword>
<feature type="region of interest" description="Disordered" evidence="7">
    <location>
        <begin position="253"/>
        <end position="282"/>
    </location>
</feature>
<evidence type="ECO:0000256" key="3">
    <source>
        <dbReference type="ARBA" id="ARBA00022679"/>
    </source>
</evidence>
<feature type="transmembrane region" description="Helical" evidence="8">
    <location>
        <begin position="197"/>
        <end position="216"/>
    </location>
</feature>
<dbReference type="InterPro" id="IPR000537">
    <property type="entry name" value="UbiA_prenyltransferase"/>
</dbReference>
<organism evidence="9 10">
    <name type="scientific">Thalictrum thalictroides</name>
    <name type="common">Rue-anemone</name>
    <name type="synonym">Anemone thalictroides</name>
    <dbReference type="NCBI Taxonomy" id="46969"/>
    <lineage>
        <taxon>Eukaryota</taxon>
        <taxon>Viridiplantae</taxon>
        <taxon>Streptophyta</taxon>
        <taxon>Embryophyta</taxon>
        <taxon>Tracheophyta</taxon>
        <taxon>Spermatophyta</taxon>
        <taxon>Magnoliopsida</taxon>
        <taxon>Ranunculales</taxon>
        <taxon>Ranunculaceae</taxon>
        <taxon>Thalictroideae</taxon>
        <taxon>Thalictrum</taxon>
    </lineage>
</organism>
<comment type="similarity">
    <text evidence="2">Belongs to the UbiA prenyltransferase family.</text>
</comment>
<evidence type="ECO:0000256" key="7">
    <source>
        <dbReference type="SAM" id="MobiDB-lite"/>
    </source>
</evidence>
<name>A0A7J6VIX6_THATH</name>
<dbReference type="PANTHER" id="PTHR43009">
    <property type="entry name" value="HOMOGENTISATE SOLANESYLTRANSFERASE, CHLOROPLASTIC"/>
    <property type="match status" value="1"/>
</dbReference>
<dbReference type="OrthoDB" id="1702580at2759"/>
<evidence type="ECO:0000313" key="10">
    <source>
        <dbReference type="Proteomes" id="UP000554482"/>
    </source>
</evidence>
<dbReference type="Pfam" id="PF01040">
    <property type="entry name" value="UbiA"/>
    <property type="match status" value="1"/>
</dbReference>
<gene>
    <name evidence="9" type="ORF">FRX31_025358</name>
</gene>
<dbReference type="InterPro" id="IPR044878">
    <property type="entry name" value="UbiA_sf"/>
</dbReference>
<dbReference type="Gene3D" id="1.20.120.1780">
    <property type="entry name" value="UbiA prenyltransferase"/>
    <property type="match status" value="1"/>
</dbReference>
<evidence type="ECO:0000256" key="6">
    <source>
        <dbReference type="ARBA" id="ARBA00023136"/>
    </source>
</evidence>
<dbReference type="GO" id="GO:0016020">
    <property type="term" value="C:membrane"/>
    <property type="evidence" value="ECO:0007669"/>
    <property type="project" value="UniProtKB-SubCell"/>
</dbReference>
<accession>A0A7J6VIX6</accession>
<feature type="transmembrane region" description="Helical" evidence="8">
    <location>
        <begin position="172"/>
        <end position="190"/>
    </location>
</feature>
<dbReference type="PANTHER" id="PTHR43009:SF7">
    <property type="entry name" value="HOMOGENTISATE GERANYLGERANYLTRANSFERASE, CHLOROPLASTIC"/>
    <property type="match status" value="1"/>
</dbReference>
<dbReference type="Proteomes" id="UP000554482">
    <property type="component" value="Unassembled WGS sequence"/>
</dbReference>
<keyword evidence="3 9" id="KW-0808">Transferase</keyword>
<evidence type="ECO:0000256" key="4">
    <source>
        <dbReference type="ARBA" id="ARBA00022692"/>
    </source>
</evidence>
<keyword evidence="5 8" id="KW-1133">Transmembrane helix</keyword>
<feature type="transmembrane region" description="Helical" evidence="8">
    <location>
        <begin position="124"/>
        <end position="146"/>
    </location>
</feature>
<dbReference type="Gene3D" id="1.10.357.140">
    <property type="entry name" value="UbiA prenyltransferase"/>
    <property type="match status" value="1"/>
</dbReference>
<feature type="transmembrane region" description="Helical" evidence="8">
    <location>
        <begin position="64"/>
        <end position="85"/>
    </location>
</feature>
<dbReference type="EMBL" id="JABWDY010031242">
    <property type="protein sequence ID" value="KAF5185054.1"/>
    <property type="molecule type" value="Genomic_DNA"/>
</dbReference>
<evidence type="ECO:0000313" key="9">
    <source>
        <dbReference type="EMBL" id="KAF5185054.1"/>
    </source>
</evidence>
<keyword evidence="4 8" id="KW-0812">Transmembrane</keyword>
<proteinExistence type="inferred from homology"/>
<sequence length="282" mass="30913">MCVILMNLYSVAINQLFDIELDKVNKPDLPLASGEMSIKTGATIAGFAFSMSIVMGLMIQSPPLMCAILIYFFATSAYSVNLPFLRWKKNAFLATIAIICMRGLGIPVGIFLHVQKYVLGKSICLTRSLTFATVFISIVMFVVGLLKDIPDLEGDKAHGMKNFAVLLGKERVFWYCTYLMIIAYGAAVVIGAKSTLMLSKLVTVLGYSTLALMVWLRAQSVDLSNDKSTSSYHFYVWKTQGTTDDKCCRSQTQGTTDDKCCRSQTQGTNAEGQPTCSDGPMG</sequence>
<reference evidence="9 10" key="1">
    <citation type="submission" date="2020-06" db="EMBL/GenBank/DDBJ databases">
        <title>Transcriptomic and genomic resources for Thalictrum thalictroides and T. hernandezii: Facilitating candidate gene discovery in an emerging model plant lineage.</title>
        <authorList>
            <person name="Arias T."/>
            <person name="Riano-Pachon D.M."/>
            <person name="Di Stilio V.S."/>
        </authorList>
    </citation>
    <scope>NUCLEOTIDE SEQUENCE [LARGE SCALE GENOMIC DNA]</scope>
    <source>
        <strain evidence="10">cv. WT478/WT964</strain>
        <tissue evidence="9">Leaves</tissue>
    </source>
</reference>
<feature type="compositionally biased region" description="Polar residues" evidence="7">
    <location>
        <begin position="262"/>
        <end position="276"/>
    </location>
</feature>
<evidence type="ECO:0000256" key="5">
    <source>
        <dbReference type="ARBA" id="ARBA00022989"/>
    </source>
</evidence>
<comment type="subcellular location">
    <subcellularLocation>
        <location evidence="1">Plastid</location>
        <location evidence="1">Chloroplast membrane</location>
        <topology evidence="1">Multi-pass membrane protein</topology>
    </subcellularLocation>
</comment>
<feature type="transmembrane region" description="Helical" evidence="8">
    <location>
        <begin position="91"/>
        <end position="112"/>
    </location>
</feature>
<dbReference type="AlphaFoldDB" id="A0A7J6VIX6"/>
<comment type="caution">
    <text evidence="9">The sequence shown here is derived from an EMBL/GenBank/DDBJ whole genome shotgun (WGS) entry which is preliminary data.</text>
</comment>